<name>A0A1I7V7W5_LOALO</name>
<protein>
    <submittedName>
        <fullName evidence="2">Glycoside hydrolase</fullName>
    </submittedName>
</protein>
<organism evidence="1 2">
    <name type="scientific">Loa loa</name>
    <name type="common">Eye worm</name>
    <name type="synonym">Filaria loa</name>
    <dbReference type="NCBI Taxonomy" id="7209"/>
    <lineage>
        <taxon>Eukaryota</taxon>
        <taxon>Metazoa</taxon>
        <taxon>Ecdysozoa</taxon>
        <taxon>Nematoda</taxon>
        <taxon>Chromadorea</taxon>
        <taxon>Rhabditida</taxon>
        <taxon>Spirurina</taxon>
        <taxon>Spiruromorpha</taxon>
        <taxon>Filarioidea</taxon>
        <taxon>Onchocercidae</taxon>
        <taxon>Loa</taxon>
    </lineage>
</organism>
<dbReference type="AlphaFoldDB" id="A0A1I7V7W5"/>
<reference evidence="1" key="1">
    <citation type="submission" date="2012-04" db="EMBL/GenBank/DDBJ databases">
        <title>The Genome Sequence of Loa loa.</title>
        <authorList>
            <consortium name="The Broad Institute Genome Sequencing Platform"/>
            <consortium name="Broad Institute Genome Sequencing Center for Infectious Disease"/>
            <person name="Nutman T.B."/>
            <person name="Fink D.L."/>
            <person name="Russ C."/>
            <person name="Young S."/>
            <person name="Zeng Q."/>
            <person name="Gargeya S."/>
            <person name="Alvarado L."/>
            <person name="Berlin A."/>
            <person name="Chapman S.B."/>
            <person name="Chen Z."/>
            <person name="Freedman E."/>
            <person name="Gellesch M."/>
            <person name="Goldberg J."/>
            <person name="Griggs A."/>
            <person name="Gujja S."/>
            <person name="Heilman E.R."/>
            <person name="Heiman D."/>
            <person name="Howarth C."/>
            <person name="Mehta T."/>
            <person name="Neiman D."/>
            <person name="Pearson M."/>
            <person name="Roberts A."/>
            <person name="Saif S."/>
            <person name="Shea T."/>
            <person name="Shenoy N."/>
            <person name="Sisk P."/>
            <person name="Stolte C."/>
            <person name="Sykes S."/>
            <person name="White J."/>
            <person name="Yandava C."/>
            <person name="Haas B."/>
            <person name="Henn M.R."/>
            <person name="Nusbaum C."/>
            <person name="Birren B."/>
        </authorList>
    </citation>
    <scope>NUCLEOTIDE SEQUENCE [LARGE SCALE GENOMIC DNA]</scope>
</reference>
<reference evidence="2" key="2">
    <citation type="submission" date="2016-11" db="UniProtKB">
        <authorList>
            <consortium name="WormBaseParasite"/>
        </authorList>
    </citation>
    <scope>IDENTIFICATION</scope>
</reference>
<evidence type="ECO:0000313" key="2">
    <source>
        <dbReference type="WBParaSite" id="EN70_10827"/>
    </source>
</evidence>
<dbReference type="Proteomes" id="UP000095285">
    <property type="component" value="Unassembled WGS sequence"/>
</dbReference>
<sequence length="83" mass="9561">MPEGWSTSSLIFAKSRIAPIKADIATKGLSPCKLRNYEQWWNGPDWLDQDESQWPNDHFRYQGQDEFEKAIIANMTTSLVQDG</sequence>
<proteinExistence type="predicted"/>
<dbReference type="WBParaSite" id="EN70_10827">
    <property type="protein sequence ID" value="EN70_10827"/>
    <property type="gene ID" value="EN70_10827"/>
</dbReference>
<accession>A0A1I7V7W5</accession>
<evidence type="ECO:0000313" key="1">
    <source>
        <dbReference type="Proteomes" id="UP000095285"/>
    </source>
</evidence>
<keyword evidence="1" id="KW-1185">Reference proteome</keyword>